<dbReference type="EMBL" id="FSQT01000001">
    <property type="protein sequence ID" value="SIM72950.1"/>
    <property type="molecule type" value="Genomic_DNA"/>
</dbReference>
<dbReference type="OrthoDB" id="8776710at2"/>
<keyword evidence="1" id="KW-0233">DNA recombination</keyword>
<dbReference type="RefSeq" id="WP_074310155.1">
    <property type="nucleotide sequence ID" value="NZ_FSQT01000001.1"/>
</dbReference>
<dbReference type="AlphaFoldDB" id="A0A1N5VJG0"/>
<evidence type="ECO:0000313" key="2">
    <source>
        <dbReference type="EMBL" id="SIM72950.1"/>
    </source>
</evidence>
<proteinExistence type="predicted"/>
<protein>
    <recommendedName>
        <fullName evidence="4">Phage integrase family protein</fullName>
    </recommendedName>
</protein>
<reference evidence="3" key="1">
    <citation type="submission" date="2016-12" db="EMBL/GenBank/DDBJ databases">
        <authorList>
            <person name="Varghese N."/>
            <person name="Submissions S."/>
        </authorList>
    </citation>
    <scope>NUCLEOTIDE SEQUENCE [LARGE SCALE GENOMIC DNA]</scope>
    <source>
        <strain evidence="3">DSM 45599</strain>
    </source>
</reference>
<accession>A0A1N5VJG0</accession>
<evidence type="ECO:0008006" key="4">
    <source>
        <dbReference type="Google" id="ProtNLM"/>
    </source>
</evidence>
<dbReference type="Gene3D" id="1.10.443.10">
    <property type="entry name" value="Intergrase catalytic core"/>
    <property type="match status" value="1"/>
</dbReference>
<dbReference type="SUPFAM" id="SSF56349">
    <property type="entry name" value="DNA breaking-rejoining enzymes"/>
    <property type="match status" value="1"/>
</dbReference>
<sequence>MTTTASPAPRPSAFYRDDEAVIQSHPLLPGAIPPRFGDTDCWDLNGVVHKAPSHPSAAIRVLFHDLDPAWNLMARELAMLWLNPRHPAILAAGVHLRADPLAVMTVTQRIGHLRPLAAFGAERGLPPNLRGWSPEDFKAYIAHRQTITEPGSVTNHVHLIKALHRVRAALTCGGLPHDPWPGISSNAVANQPIVPELRTPVIPPETWFPLVRNCWTYIDVFAPDILRVAAYWDDLRSRPLTGTDAAGRFDTWLMDAANTIPTRRARPSETPGPKINLSLLARIIGVPPDFFQNSTPHGRRRRKALERLVVEGRTHPGLLPDLVEVGRPDGSRGPWHDSLGPTELQVEQVMLRNACFVFTAALSMMRECELRAITKDALVEHYGSPAVKSTKQKLDPDLPIKHWWITPPVARAIELAGRLSQHDHLTFASVGDRWAGDSFASIAAIDDLINHINRWRHVSGLEEIPDGNVTPHMFRRTMAMLTRDFPGSEIAVGMQLKHVTTRALANRVTGSYMDNDPSWARHLDTAIADHRFDRLTELFNADTAGQHIGYGPGADRMREAFTAVRDQAERLRATGQARRGDIRVEHDLLRRTRISIRFGKLNHCTMNDNDPAGAKCLEDAIIPDGHRGPLLDRCQPGRCPNSVIAPEHIPIWTAERSALGRILAEGKIAANHRRRVESELQEVDRVLKRSNQ</sequence>
<evidence type="ECO:0000256" key="1">
    <source>
        <dbReference type="ARBA" id="ARBA00023172"/>
    </source>
</evidence>
<dbReference type="GO" id="GO:0003677">
    <property type="term" value="F:DNA binding"/>
    <property type="evidence" value="ECO:0007669"/>
    <property type="project" value="InterPro"/>
</dbReference>
<evidence type="ECO:0000313" key="3">
    <source>
        <dbReference type="Proteomes" id="UP000185124"/>
    </source>
</evidence>
<dbReference type="InterPro" id="IPR013762">
    <property type="entry name" value="Integrase-like_cat_sf"/>
</dbReference>
<keyword evidence="3" id="KW-1185">Reference proteome</keyword>
<dbReference type="Proteomes" id="UP000185124">
    <property type="component" value="Unassembled WGS sequence"/>
</dbReference>
<organism evidence="2 3">
    <name type="scientific">Micromonospora cremea</name>
    <dbReference type="NCBI Taxonomy" id="709881"/>
    <lineage>
        <taxon>Bacteria</taxon>
        <taxon>Bacillati</taxon>
        <taxon>Actinomycetota</taxon>
        <taxon>Actinomycetes</taxon>
        <taxon>Micromonosporales</taxon>
        <taxon>Micromonosporaceae</taxon>
        <taxon>Micromonospora</taxon>
    </lineage>
</organism>
<dbReference type="GO" id="GO:0015074">
    <property type="term" value="P:DNA integration"/>
    <property type="evidence" value="ECO:0007669"/>
    <property type="project" value="InterPro"/>
</dbReference>
<name>A0A1N5VJG0_9ACTN</name>
<dbReference type="STRING" id="709881.SAMN04489832_1671"/>
<dbReference type="InterPro" id="IPR011010">
    <property type="entry name" value="DNA_brk_join_enz"/>
</dbReference>
<gene>
    <name evidence="2" type="ORF">SAMN04489832_1671</name>
</gene>
<dbReference type="GO" id="GO:0006310">
    <property type="term" value="P:DNA recombination"/>
    <property type="evidence" value="ECO:0007669"/>
    <property type="project" value="UniProtKB-KW"/>
</dbReference>